<organism evidence="3 4">
    <name type="scientific">Henosepilachna vigintioctopunctata</name>
    <dbReference type="NCBI Taxonomy" id="420089"/>
    <lineage>
        <taxon>Eukaryota</taxon>
        <taxon>Metazoa</taxon>
        <taxon>Ecdysozoa</taxon>
        <taxon>Arthropoda</taxon>
        <taxon>Hexapoda</taxon>
        <taxon>Insecta</taxon>
        <taxon>Pterygota</taxon>
        <taxon>Neoptera</taxon>
        <taxon>Endopterygota</taxon>
        <taxon>Coleoptera</taxon>
        <taxon>Polyphaga</taxon>
        <taxon>Cucujiformia</taxon>
        <taxon>Coccinelloidea</taxon>
        <taxon>Coccinellidae</taxon>
        <taxon>Epilachninae</taxon>
        <taxon>Epilachnini</taxon>
        <taxon>Henosepilachna</taxon>
    </lineage>
</organism>
<dbReference type="Pfam" id="PF00059">
    <property type="entry name" value="Lectin_C"/>
    <property type="match status" value="1"/>
</dbReference>
<evidence type="ECO:0000259" key="2">
    <source>
        <dbReference type="PROSITE" id="PS50041"/>
    </source>
</evidence>
<dbReference type="Proteomes" id="UP001431783">
    <property type="component" value="Unassembled WGS sequence"/>
</dbReference>
<dbReference type="SUPFAM" id="SSF56436">
    <property type="entry name" value="C-type lectin-like"/>
    <property type="match status" value="1"/>
</dbReference>
<dbReference type="SMART" id="SM00034">
    <property type="entry name" value="CLECT"/>
    <property type="match status" value="1"/>
</dbReference>
<comment type="caution">
    <text evidence="3">The sequence shown here is derived from an EMBL/GenBank/DDBJ whole genome shotgun (WGS) entry which is preliminary data.</text>
</comment>
<evidence type="ECO:0000313" key="3">
    <source>
        <dbReference type="EMBL" id="KAK9885678.1"/>
    </source>
</evidence>
<keyword evidence="1" id="KW-1015">Disulfide bond</keyword>
<gene>
    <name evidence="3" type="ORF">WA026_012442</name>
</gene>
<dbReference type="CDD" id="cd00037">
    <property type="entry name" value="CLECT"/>
    <property type="match status" value="1"/>
</dbReference>
<reference evidence="3 4" key="1">
    <citation type="submission" date="2023-03" db="EMBL/GenBank/DDBJ databases">
        <title>Genome insight into feeding habits of ladybird beetles.</title>
        <authorList>
            <person name="Li H.-S."/>
            <person name="Huang Y.-H."/>
            <person name="Pang H."/>
        </authorList>
    </citation>
    <scope>NUCLEOTIDE SEQUENCE [LARGE SCALE GENOMIC DNA]</scope>
    <source>
        <strain evidence="3">SYSU_2023b</strain>
        <tissue evidence="3">Whole body</tissue>
    </source>
</reference>
<feature type="domain" description="C-type lectin" evidence="2">
    <location>
        <begin position="116"/>
        <end position="239"/>
    </location>
</feature>
<name>A0AAW1UYV1_9CUCU</name>
<dbReference type="PROSITE" id="PS50041">
    <property type="entry name" value="C_TYPE_LECTIN_2"/>
    <property type="match status" value="1"/>
</dbReference>
<dbReference type="InterPro" id="IPR001304">
    <property type="entry name" value="C-type_lectin-like"/>
</dbReference>
<evidence type="ECO:0000313" key="4">
    <source>
        <dbReference type="Proteomes" id="UP001431783"/>
    </source>
</evidence>
<sequence length="251" mass="28922">MSSKRCYNISKYCMNQSYTKMCQINITKYMSVIFLMLSLSVGTFSECGHDKSQWFMQFTLSENPNSSKYNQRGKPINDEVSTNQKYNELQPVYAEHGPEEIINDDVKHSPLPLVLLGGKHYYFGTYFKANYFQALQFCADHGMSLLSIESKSENDAIIKHLKQKHAKIDHVWTSGTDLGSEGEFVWLSTGKHLNFTYFSAPQPDNAGKVEHCLEIWKLKDANYIWNDVVCSTLYNFICELKECSNFCRNSQ</sequence>
<dbReference type="EMBL" id="JARQZJ010000096">
    <property type="protein sequence ID" value="KAK9885678.1"/>
    <property type="molecule type" value="Genomic_DNA"/>
</dbReference>
<evidence type="ECO:0000256" key="1">
    <source>
        <dbReference type="ARBA" id="ARBA00023157"/>
    </source>
</evidence>
<dbReference type="InterPro" id="IPR016187">
    <property type="entry name" value="CTDL_fold"/>
</dbReference>
<dbReference type="AlphaFoldDB" id="A0AAW1UYV1"/>
<protein>
    <recommendedName>
        <fullName evidence="2">C-type lectin domain-containing protein</fullName>
    </recommendedName>
</protein>
<keyword evidence="4" id="KW-1185">Reference proteome</keyword>
<dbReference type="InterPro" id="IPR016186">
    <property type="entry name" value="C-type_lectin-like/link_sf"/>
</dbReference>
<proteinExistence type="predicted"/>
<dbReference type="Gene3D" id="3.10.100.10">
    <property type="entry name" value="Mannose-Binding Protein A, subunit A"/>
    <property type="match status" value="1"/>
</dbReference>
<dbReference type="PANTHER" id="PTHR22803">
    <property type="entry name" value="MANNOSE, PHOSPHOLIPASE, LECTIN RECEPTOR RELATED"/>
    <property type="match status" value="1"/>
</dbReference>
<dbReference type="InterPro" id="IPR050111">
    <property type="entry name" value="C-type_lectin/snaclec_domain"/>
</dbReference>
<accession>A0AAW1UYV1</accession>
<dbReference type="PROSITE" id="PS00615">
    <property type="entry name" value="C_TYPE_LECTIN_1"/>
    <property type="match status" value="1"/>
</dbReference>
<dbReference type="InterPro" id="IPR018378">
    <property type="entry name" value="C-type_lectin_CS"/>
</dbReference>